<feature type="domain" description="4Fe-4S ferredoxin-type" evidence="8">
    <location>
        <begin position="420"/>
        <end position="455"/>
    </location>
</feature>
<evidence type="ECO:0000259" key="8">
    <source>
        <dbReference type="PROSITE" id="PS51379"/>
    </source>
</evidence>
<dbReference type="GO" id="GO:0005886">
    <property type="term" value="C:plasma membrane"/>
    <property type="evidence" value="ECO:0007669"/>
    <property type="project" value="TreeGrafter"/>
</dbReference>
<evidence type="ECO:0000256" key="2">
    <source>
        <dbReference type="ARBA" id="ARBA00022485"/>
    </source>
</evidence>
<dbReference type="InterPro" id="IPR051684">
    <property type="entry name" value="Electron_Trans/Redox"/>
</dbReference>
<dbReference type="Pfam" id="PF13187">
    <property type="entry name" value="Fer4_9"/>
    <property type="match status" value="1"/>
</dbReference>
<feature type="transmembrane region" description="Helical" evidence="7">
    <location>
        <begin position="98"/>
        <end position="122"/>
    </location>
</feature>
<keyword evidence="5" id="KW-0408">Iron</keyword>
<dbReference type="CDD" id="cd16373">
    <property type="entry name" value="DMSOR_beta_like"/>
    <property type="match status" value="1"/>
</dbReference>
<sequence>MLAMTFILFADIYEWFPEKWFDSVIYLQFVPSVLHFIAVFSLLTAGGFVAVLLLTLLTGRIYCSVICPLGILQDVVNRISRWRSRKKRFFKFKKAHPVLRYIFLGIMVVAIIFGAGFIVTWLDPYSIAGRTFTYLFKPATVWLNNTVTPILNNAGLYSASHKNLMQPSVLPFILSFAVIVAIGYLAWKRGRLFCNTICPVGTLLGEVSRFSLFKVRFNYSTCTRCGKCAAVCKSECIDTKNQKVDYTRCVACFNCLDVCPESALSFSPVKLKQPLKSTPEPAPGYAVSTHRHDKNRRKILVTLLALLAGKRIYALKKNKMPDQQKNLLLNEKDHPVAPPGAKSIDRFNAICTGCSLCVTACPTDVLQPALTEYGLRGFMQPHMDYITNFCNFDCVKCGEVCPTGAILPLTKEEKHLTQLGKAVFVEQNCVVYTDGTDCGACSEHCPTKAVNMVPYKNGLLIPKVDDSICIGCGACEHACPVDAPFKAIYVNGNAVHQLAEKPDFGEKKVINDDADFPF</sequence>
<dbReference type="AlphaFoldDB" id="A0A1M6C778"/>
<gene>
    <name evidence="9" type="ORF">SAMN05444280_103164</name>
</gene>
<evidence type="ECO:0000313" key="9">
    <source>
        <dbReference type="EMBL" id="SHI56897.1"/>
    </source>
</evidence>
<evidence type="ECO:0000256" key="6">
    <source>
        <dbReference type="ARBA" id="ARBA00023014"/>
    </source>
</evidence>
<dbReference type="Pfam" id="PF12801">
    <property type="entry name" value="Fer4_5"/>
    <property type="match status" value="2"/>
</dbReference>
<evidence type="ECO:0000256" key="7">
    <source>
        <dbReference type="SAM" id="Phobius"/>
    </source>
</evidence>
<dbReference type="PROSITE" id="PS51379">
    <property type="entry name" value="4FE4S_FER_2"/>
    <property type="match status" value="6"/>
</dbReference>
<dbReference type="GO" id="GO:0051539">
    <property type="term" value="F:4 iron, 4 sulfur cluster binding"/>
    <property type="evidence" value="ECO:0007669"/>
    <property type="project" value="UniProtKB-KW"/>
</dbReference>
<feature type="transmembrane region" description="Helical" evidence="7">
    <location>
        <begin position="33"/>
        <end position="53"/>
    </location>
</feature>
<proteinExistence type="predicted"/>
<feature type="domain" description="4Fe-4S ferredoxin-type" evidence="8">
    <location>
        <begin position="340"/>
        <end position="371"/>
    </location>
</feature>
<protein>
    <submittedName>
        <fullName evidence="9">Ferredoxin-type protein NapF</fullName>
    </submittedName>
</protein>
<dbReference type="InterPro" id="IPR017896">
    <property type="entry name" value="4Fe4S_Fe-S-bd"/>
</dbReference>
<dbReference type="SUPFAM" id="SSF54862">
    <property type="entry name" value="4Fe-4S ferredoxins"/>
    <property type="match status" value="2"/>
</dbReference>
<feature type="domain" description="4Fe-4S ferredoxin-type" evidence="8">
    <location>
        <begin position="240"/>
        <end position="269"/>
    </location>
</feature>
<dbReference type="Pfam" id="PF12838">
    <property type="entry name" value="Fer4_7"/>
    <property type="match status" value="1"/>
</dbReference>
<keyword evidence="7" id="KW-0812">Transmembrane</keyword>
<accession>A0A1M6C778</accession>
<dbReference type="Gene3D" id="3.30.70.20">
    <property type="match status" value="3"/>
</dbReference>
<keyword evidence="2" id="KW-0004">4Fe-4S</keyword>
<dbReference type="EMBL" id="FQZE01000003">
    <property type="protein sequence ID" value="SHI56897.1"/>
    <property type="molecule type" value="Genomic_DNA"/>
</dbReference>
<feature type="domain" description="4Fe-4S ferredoxin-type" evidence="8">
    <location>
        <begin position="213"/>
        <end position="238"/>
    </location>
</feature>
<dbReference type="PANTHER" id="PTHR30176:SF3">
    <property type="entry name" value="FERREDOXIN-TYPE PROTEIN NAPH"/>
    <property type="match status" value="1"/>
</dbReference>
<keyword evidence="1" id="KW-0813">Transport</keyword>
<dbReference type="STRING" id="1168035.SAMN05444280_103164"/>
<feature type="domain" description="4Fe-4S ferredoxin-type" evidence="8">
    <location>
        <begin position="460"/>
        <end position="489"/>
    </location>
</feature>
<evidence type="ECO:0000256" key="1">
    <source>
        <dbReference type="ARBA" id="ARBA00022448"/>
    </source>
</evidence>
<dbReference type="PROSITE" id="PS00198">
    <property type="entry name" value="4FE4S_FER_1"/>
    <property type="match status" value="3"/>
</dbReference>
<evidence type="ECO:0000256" key="4">
    <source>
        <dbReference type="ARBA" id="ARBA00022982"/>
    </source>
</evidence>
<dbReference type="Proteomes" id="UP000184050">
    <property type="component" value="Unassembled WGS sequence"/>
</dbReference>
<keyword evidence="10" id="KW-1185">Reference proteome</keyword>
<keyword evidence="7" id="KW-0472">Membrane</keyword>
<reference evidence="9 10" key="1">
    <citation type="submission" date="2016-11" db="EMBL/GenBank/DDBJ databases">
        <authorList>
            <person name="Jaros S."/>
            <person name="Januszkiewicz K."/>
            <person name="Wedrychowicz H."/>
        </authorList>
    </citation>
    <scope>NUCLEOTIDE SEQUENCE [LARGE SCALE GENOMIC DNA]</scope>
    <source>
        <strain evidence="9 10">DSM 27063</strain>
    </source>
</reference>
<keyword evidence="3" id="KW-0479">Metal-binding</keyword>
<feature type="transmembrane region" description="Helical" evidence="7">
    <location>
        <begin position="169"/>
        <end position="187"/>
    </location>
</feature>
<name>A0A1M6C778_9BACT</name>
<organism evidence="9 10">
    <name type="scientific">Tangfeifania diversioriginum</name>
    <dbReference type="NCBI Taxonomy" id="1168035"/>
    <lineage>
        <taxon>Bacteria</taxon>
        <taxon>Pseudomonadati</taxon>
        <taxon>Bacteroidota</taxon>
        <taxon>Bacteroidia</taxon>
        <taxon>Marinilabiliales</taxon>
        <taxon>Prolixibacteraceae</taxon>
        <taxon>Tangfeifania</taxon>
    </lineage>
</organism>
<evidence type="ECO:0000256" key="3">
    <source>
        <dbReference type="ARBA" id="ARBA00022723"/>
    </source>
</evidence>
<evidence type="ECO:0000313" key="10">
    <source>
        <dbReference type="Proteomes" id="UP000184050"/>
    </source>
</evidence>
<keyword evidence="7" id="KW-1133">Transmembrane helix</keyword>
<dbReference type="GO" id="GO:0046872">
    <property type="term" value="F:metal ion binding"/>
    <property type="evidence" value="ECO:0007669"/>
    <property type="project" value="UniProtKB-KW"/>
</dbReference>
<evidence type="ECO:0000256" key="5">
    <source>
        <dbReference type="ARBA" id="ARBA00023004"/>
    </source>
</evidence>
<feature type="domain" description="4Fe-4S ferredoxin-type" evidence="8">
    <location>
        <begin position="379"/>
        <end position="412"/>
    </location>
</feature>
<dbReference type="InterPro" id="IPR017900">
    <property type="entry name" value="4Fe4S_Fe_S_CS"/>
</dbReference>
<keyword evidence="6" id="KW-0411">Iron-sulfur</keyword>
<keyword evidence="4" id="KW-0249">Electron transport</keyword>
<dbReference type="PANTHER" id="PTHR30176">
    <property type="entry name" value="FERREDOXIN-TYPE PROTEIN NAPH"/>
    <property type="match status" value="1"/>
</dbReference>